<proteinExistence type="predicted"/>
<protein>
    <submittedName>
        <fullName evidence="1">Uncharacterized protein</fullName>
    </submittedName>
</protein>
<comment type="caution">
    <text evidence="1">The sequence shown here is derived from an EMBL/GenBank/DDBJ whole genome shotgun (WGS) entry which is preliminary data.</text>
</comment>
<accession>A0A480AM99</accession>
<name>A0A480AM99_9BURK</name>
<dbReference type="OrthoDB" id="8727830at2"/>
<organism evidence="1 2">
    <name type="scientific">Pseudaquabacterium pictum</name>
    <dbReference type="NCBI Taxonomy" id="2315236"/>
    <lineage>
        <taxon>Bacteria</taxon>
        <taxon>Pseudomonadati</taxon>
        <taxon>Pseudomonadota</taxon>
        <taxon>Betaproteobacteria</taxon>
        <taxon>Burkholderiales</taxon>
        <taxon>Sphaerotilaceae</taxon>
        <taxon>Pseudaquabacterium</taxon>
    </lineage>
</organism>
<sequence>MAITTLDGALAGMRPPEFFAKGTSPTLAAGRPFSPFYLGGYPGAAVAPAPGIAGAALTSYAGQIPFPAASGNTHLARFSGACSSQSGMLLLCDRLWHNSGISVTTTTAQTVNSVAWPARDKNGAIDGDGVLIGLEISAATGVGAATPSISYTNSAGVSGKTSTTVDAYAASSALGMFYRLGLQAGDVGVQSIQSVTLGVSMTSGSVSLVAYRVLAALELSASGVPNAVDALTAGLPRLYDNTVPFLLFIPQTTAAGQITGSLVYTQG</sequence>
<dbReference type="Proteomes" id="UP000301751">
    <property type="component" value="Unassembled WGS sequence"/>
</dbReference>
<gene>
    <name evidence="1" type="ORF">AQPW35_05780</name>
</gene>
<keyword evidence="2" id="KW-1185">Reference proteome</keyword>
<dbReference type="AlphaFoldDB" id="A0A480AM99"/>
<evidence type="ECO:0000313" key="1">
    <source>
        <dbReference type="EMBL" id="GCL61497.1"/>
    </source>
</evidence>
<evidence type="ECO:0000313" key="2">
    <source>
        <dbReference type="Proteomes" id="UP000301751"/>
    </source>
</evidence>
<reference evidence="2" key="1">
    <citation type="submission" date="2019-03" db="EMBL/GenBank/DDBJ databases">
        <title>Aquabacterium pictum sp.nov., the first bacteriochlorophyll a-containing freshwater bacterium in the genus Aquabacterium of the class Betaproteobacteria.</title>
        <authorList>
            <person name="Hirose S."/>
            <person name="Tank M."/>
            <person name="Hara E."/>
            <person name="Tamaki H."/>
            <person name="Takaichi S."/>
            <person name="Haruta S."/>
            <person name="Hanada S."/>
        </authorList>
    </citation>
    <scope>NUCLEOTIDE SEQUENCE [LARGE SCALE GENOMIC DNA]</scope>
    <source>
        <strain evidence="2">W35</strain>
    </source>
</reference>
<dbReference type="EMBL" id="BJCL01000001">
    <property type="protein sequence ID" value="GCL61497.1"/>
    <property type="molecule type" value="Genomic_DNA"/>
</dbReference>
<dbReference type="RefSeq" id="WP_137731243.1">
    <property type="nucleotide sequence ID" value="NZ_BJCL01000001.1"/>
</dbReference>